<keyword evidence="4" id="KW-1185">Reference proteome</keyword>
<dbReference type="SUPFAM" id="SSF56300">
    <property type="entry name" value="Metallo-dependent phosphatases"/>
    <property type="match status" value="1"/>
</dbReference>
<feature type="domain" description="PhoD-like phosphatase metallophosphatase" evidence="1">
    <location>
        <begin position="157"/>
        <end position="273"/>
    </location>
</feature>
<dbReference type="Pfam" id="PF25077">
    <property type="entry name" value="DUF7800"/>
    <property type="match status" value="1"/>
</dbReference>
<dbReference type="Proteomes" id="UP000321234">
    <property type="component" value="Unassembled WGS sequence"/>
</dbReference>
<name>A0A5C8Z2T1_9ACTN</name>
<evidence type="ECO:0000313" key="3">
    <source>
        <dbReference type="EMBL" id="TXR52392.1"/>
    </source>
</evidence>
<accession>A0A5C8Z2T1</accession>
<evidence type="ECO:0000259" key="2">
    <source>
        <dbReference type="Pfam" id="PF25077"/>
    </source>
</evidence>
<dbReference type="InterPro" id="IPR056702">
    <property type="entry name" value="DUF7800"/>
</dbReference>
<dbReference type="PANTHER" id="PTHR37031:SF2">
    <property type="entry name" value="PHOD-LIKE PHOSPHATASE METALLOPHOSPHATASE DOMAIN-CONTAINING PROTEIN"/>
    <property type="match status" value="1"/>
</dbReference>
<dbReference type="AlphaFoldDB" id="A0A5C8Z2T1"/>
<feature type="domain" description="DUF7800" evidence="2">
    <location>
        <begin position="1"/>
        <end position="74"/>
    </location>
</feature>
<proteinExistence type="predicted"/>
<organism evidence="3 4">
    <name type="scientific">Quadrisphaera setariae</name>
    <dbReference type="NCBI Taxonomy" id="2593304"/>
    <lineage>
        <taxon>Bacteria</taxon>
        <taxon>Bacillati</taxon>
        <taxon>Actinomycetota</taxon>
        <taxon>Actinomycetes</taxon>
        <taxon>Kineosporiales</taxon>
        <taxon>Kineosporiaceae</taxon>
        <taxon>Quadrisphaera</taxon>
    </lineage>
</organism>
<protein>
    <submittedName>
        <fullName evidence="3">Alkaline phosphatase family protein</fullName>
    </submittedName>
</protein>
<reference evidence="3 4" key="1">
    <citation type="submission" date="2019-07" db="EMBL/GenBank/DDBJ databases">
        <title>Quadrisphaera sp. strain DD2A genome sequencing and assembly.</title>
        <authorList>
            <person name="Kim I."/>
        </authorList>
    </citation>
    <scope>NUCLEOTIDE SEQUENCE [LARGE SCALE GENOMIC DNA]</scope>
    <source>
        <strain evidence="3 4">DD2A</strain>
    </source>
</reference>
<dbReference type="InterPro" id="IPR018946">
    <property type="entry name" value="PhoD-like_MPP"/>
</dbReference>
<dbReference type="InterPro" id="IPR029052">
    <property type="entry name" value="Metallo-depent_PP-like"/>
</dbReference>
<dbReference type="OrthoDB" id="9795624at2"/>
<evidence type="ECO:0000313" key="4">
    <source>
        <dbReference type="Proteomes" id="UP000321234"/>
    </source>
</evidence>
<dbReference type="Gene3D" id="3.60.21.70">
    <property type="entry name" value="PhoD-like phosphatase"/>
    <property type="match status" value="1"/>
</dbReference>
<dbReference type="InterPro" id="IPR038607">
    <property type="entry name" value="PhoD-like_sf"/>
</dbReference>
<dbReference type="Pfam" id="PF09423">
    <property type="entry name" value="PhoD"/>
    <property type="match status" value="1"/>
</dbReference>
<evidence type="ECO:0000259" key="1">
    <source>
        <dbReference type="Pfam" id="PF09423"/>
    </source>
</evidence>
<dbReference type="EMBL" id="VKAC01000015">
    <property type="protein sequence ID" value="TXR52392.1"/>
    <property type="molecule type" value="Genomic_DNA"/>
</dbReference>
<comment type="caution">
    <text evidence="3">The sequence shown here is derived from an EMBL/GenBank/DDBJ whole genome shotgun (WGS) entry which is preliminary data.</text>
</comment>
<sequence>MLRHVDATSATLWFETSGPCTVCVEVGGGVLDAPVTASGSTWGVHGHHYAILVVRGLPEASELPYTVHLAEPVAPGAAHPPAARRVWPPVSPDAELAAFPPSAVRTARSDGRLRLAFGSCRRSEPLDAAGVAAVGPDALVELAHRMAFPPSDGPALEPPDVLLMLGDQLYADEPSEPIRERLETARRDPDVADHPEVAEEICTFEEYTWLYTESWSAPPVRWLLSTVPTCMLLDDHDLRDDWNTSQAWREEMRRKPWFDDRVRGALGSYWVYQHLGNLSPAELDREQLLAAITAAEDDDARSALLDDYAERADAEPDTARWSYVRDFGRTATDGTADDGTGGGVRLVAVDCRCSRRLDPGNRAILDDAEWAWVQERAQPEAPVDHLLLASTLPALMVPAFSDVEAWNEAVVRGRWGRWLRGPGEALRQAIDLEHWAAFGTSLHDLLRLLARVASASRPPATVLLLSGDVHCSYTARAQLDGVVGSPTAVHQLVMSPFRNPLKPALRVANRLADVRPVRALAALLARSAGVARPPASWEVEEGPWFDNGVMTVVLEGRSARLEVDHVRVDASGRTLRRTHHRTLV</sequence>
<gene>
    <name evidence="3" type="ORF">FMM08_20575</name>
</gene>
<dbReference type="PANTHER" id="PTHR37031">
    <property type="entry name" value="METALLOPHOSPHATASE BINDING DOMAIN PROTEIN"/>
    <property type="match status" value="1"/>
</dbReference>